<dbReference type="Pfam" id="PF16389">
    <property type="entry name" value="DUF4998"/>
    <property type="match status" value="1"/>
</dbReference>
<gene>
    <name evidence="1" type="ORF">MgSA37_02268</name>
</gene>
<keyword evidence="2" id="KW-1185">Reference proteome</keyword>
<dbReference type="InterPro" id="IPR032164">
    <property type="entry name" value="DUF5000"/>
</dbReference>
<dbReference type="InterPro" id="IPR013783">
    <property type="entry name" value="Ig-like_fold"/>
</dbReference>
<dbReference type="Proteomes" id="UP000218263">
    <property type="component" value="Chromosome"/>
</dbReference>
<accession>A0A0X8X1J2</accession>
<protein>
    <submittedName>
        <fullName evidence="1">Uncharacterized protein</fullName>
    </submittedName>
</protein>
<dbReference type="SUPFAM" id="SSF49265">
    <property type="entry name" value="Fibronectin type III"/>
    <property type="match status" value="1"/>
</dbReference>
<evidence type="ECO:0000313" key="1">
    <source>
        <dbReference type="EMBL" id="BAU54097.1"/>
    </source>
</evidence>
<dbReference type="RefSeq" id="WP_232010842.1">
    <property type="nucleotide sequence ID" value="NZ_AP017313.1"/>
</dbReference>
<name>A0A0X8X1J2_9SPHI</name>
<dbReference type="EMBL" id="AP017313">
    <property type="protein sequence ID" value="BAU54097.1"/>
    <property type="molecule type" value="Genomic_DNA"/>
</dbReference>
<dbReference type="PROSITE" id="PS51257">
    <property type="entry name" value="PROKAR_LIPOPROTEIN"/>
    <property type="match status" value="1"/>
</dbReference>
<dbReference type="InterPro" id="IPR036116">
    <property type="entry name" value="FN3_sf"/>
</dbReference>
<dbReference type="KEGG" id="mgot:MgSA37_02268"/>
<organism evidence="1 2">
    <name type="scientific">Mucilaginibacter gotjawali</name>
    <dbReference type="NCBI Taxonomy" id="1550579"/>
    <lineage>
        <taxon>Bacteria</taxon>
        <taxon>Pseudomonadati</taxon>
        <taxon>Bacteroidota</taxon>
        <taxon>Sphingobacteriia</taxon>
        <taxon>Sphingobacteriales</taxon>
        <taxon>Sphingobacteriaceae</taxon>
        <taxon>Mucilaginibacter</taxon>
    </lineage>
</organism>
<reference evidence="1 2" key="1">
    <citation type="submission" date="2015-12" db="EMBL/GenBank/DDBJ databases">
        <title>Genome sequence of Mucilaginibacter gotjawali.</title>
        <authorList>
            <person name="Lee J.S."/>
            <person name="Lee K.C."/>
            <person name="Kim K.K."/>
            <person name="Lee B.W."/>
        </authorList>
    </citation>
    <scope>NUCLEOTIDE SEQUENCE [LARGE SCALE GENOMIC DNA]</scope>
    <source>
        <strain evidence="1 2">SA3-7</strain>
    </source>
</reference>
<dbReference type="AlphaFoldDB" id="A0A0X8X1J2"/>
<sequence length="414" mass="46455">MKVVFKISTVLVLIAAFVSCVKRDTEFKNFLNGKELVYPGVVNNPNYKPGNLRAELLWNPSPDPSIVKYVIYWNNKADSLTYTSSDHNPADTLKVIIPNLNEYTYSFTVFSFDANGNKSIPKTINNVKVYGPNYQSGLVNRPYKVSNPYTVDASGNVTLNFYKLDTASESLSFAHNTSTTIRYTNRSGQATQKTFYRDSSVTITDFKGGSVLDYRSAYVPVVGAIDTFSVNNYTVFPQIFGYAPCDKSIFAKVKLPNDMNPYEWDTDIDRLWDGSVGPQGFPNIFHSDGAHSLPQTLTFDMGKIYNSVTQIEETGRNCCHNPDDFEVWGIADITNAATTLQPNDPGWTNEAISKGWKLLKECKRTDDGQAALKFNLDNVNIPVRYIRIRVIHNADGEGSYTNMSEITMFYNVLN</sequence>
<dbReference type="Pfam" id="PF16391">
    <property type="entry name" value="DUF5000"/>
    <property type="match status" value="1"/>
</dbReference>
<evidence type="ECO:0000313" key="2">
    <source>
        <dbReference type="Proteomes" id="UP000218263"/>
    </source>
</evidence>
<proteinExistence type="predicted"/>
<dbReference type="Gene3D" id="2.60.120.260">
    <property type="entry name" value="Galactose-binding domain-like"/>
    <property type="match status" value="1"/>
</dbReference>
<dbReference type="Gene3D" id="2.60.40.10">
    <property type="entry name" value="Immunoglobulins"/>
    <property type="match status" value="1"/>
</dbReference>